<keyword evidence="5" id="KW-1133">Transmembrane helix</keyword>
<comment type="caution">
    <text evidence="8">The sequence shown here is derived from an EMBL/GenBank/DDBJ whole genome shotgun (WGS) entry which is preliminary data.</text>
</comment>
<keyword evidence="7" id="KW-0732">Signal</keyword>
<gene>
    <name evidence="8" type="ORF">G3I43_26865</name>
</gene>
<evidence type="ECO:0000256" key="2">
    <source>
        <dbReference type="ARBA" id="ARBA00007531"/>
    </source>
</evidence>
<reference evidence="8" key="1">
    <citation type="submission" date="2020-01" db="EMBL/GenBank/DDBJ databases">
        <title>Insect and environment-associated Actinomycetes.</title>
        <authorList>
            <person name="Currrie C."/>
            <person name="Chevrette M."/>
            <person name="Carlson C."/>
            <person name="Stubbendieck R."/>
            <person name="Wendt-Pienkowski E."/>
        </authorList>
    </citation>
    <scope>NUCLEOTIDE SEQUENCE</scope>
    <source>
        <strain evidence="8">SID505</strain>
    </source>
</reference>
<sequence length="154" mass="15862">MNRTIRTARTARTARPVRAAANALAIAGLVLGLGACSAESVDEAIAKGVDTTVDEKYEVTYEVTGKSVDEITYHGGAGDAMEPELETVKSPTLPWKKTVELRGIMPPAVMPVAVDAGGADVTCSITYKGKVIKEAKGEGMLTAGGCVAVSPIVG</sequence>
<keyword evidence="6" id="KW-0472">Membrane</keyword>
<evidence type="ECO:0000256" key="7">
    <source>
        <dbReference type="SAM" id="SignalP"/>
    </source>
</evidence>
<organism evidence="8">
    <name type="scientific">Streptomyces anulatus</name>
    <name type="common">Streptomyces chrysomallus</name>
    <dbReference type="NCBI Taxonomy" id="1892"/>
    <lineage>
        <taxon>Bacteria</taxon>
        <taxon>Bacillati</taxon>
        <taxon>Actinomycetota</taxon>
        <taxon>Actinomycetes</taxon>
        <taxon>Kitasatosporales</taxon>
        <taxon>Streptomycetaceae</taxon>
        <taxon>Streptomyces</taxon>
    </lineage>
</organism>
<evidence type="ECO:0000256" key="4">
    <source>
        <dbReference type="ARBA" id="ARBA00022692"/>
    </source>
</evidence>
<feature type="chain" id="PRO_5039500936" description="Lipoprotein" evidence="7">
    <location>
        <begin position="39"/>
        <end position="154"/>
    </location>
</feature>
<dbReference type="GO" id="GO:0005886">
    <property type="term" value="C:plasma membrane"/>
    <property type="evidence" value="ECO:0007669"/>
    <property type="project" value="UniProtKB-SubCell"/>
</dbReference>
<protein>
    <recommendedName>
        <fullName evidence="9">Lipoprotein</fullName>
    </recommendedName>
</protein>
<evidence type="ECO:0000256" key="3">
    <source>
        <dbReference type="ARBA" id="ARBA00022475"/>
    </source>
</evidence>
<dbReference type="InterPro" id="IPR038468">
    <property type="entry name" value="MmpS_C"/>
</dbReference>
<evidence type="ECO:0000313" key="8">
    <source>
        <dbReference type="EMBL" id="NEB87762.1"/>
    </source>
</evidence>
<dbReference type="InterPro" id="IPR008693">
    <property type="entry name" value="MmpS"/>
</dbReference>
<keyword evidence="3" id="KW-1003">Cell membrane</keyword>
<name>A0A6G3SYE7_STRAQ</name>
<dbReference type="RefSeq" id="WP_164259363.1">
    <property type="nucleotide sequence ID" value="NZ_JAAGMK010000773.1"/>
</dbReference>
<evidence type="ECO:0008006" key="9">
    <source>
        <dbReference type="Google" id="ProtNLM"/>
    </source>
</evidence>
<dbReference type="AlphaFoldDB" id="A0A6G3SYE7"/>
<comment type="similarity">
    <text evidence="2">Belongs to the MmpS family.</text>
</comment>
<evidence type="ECO:0000256" key="6">
    <source>
        <dbReference type="ARBA" id="ARBA00023136"/>
    </source>
</evidence>
<comment type="subcellular location">
    <subcellularLocation>
        <location evidence="1">Cell membrane</location>
    </subcellularLocation>
</comment>
<accession>A0A6G3SYE7</accession>
<proteinExistence type="inferred from homology"/>
<keyword evidence="4" id="KW-0812">Transmembrane</keyword>
<dbReference type="Pfam" id="PF05423">
    <property type="entry name" value="Mycobact_memb"/>
    <property type="match status" value="1"/>
</dbReference>
<evidence type="ECO:0000256" key="5">
    <source>
        <dbReference type="ARBA" id="ARBA00022989"/>
    </source>
</evidence>
<feature type="signal peptide" evidence="7">
    <location>
        <begin position="1"/>
        <end position="38"/>
    </location>
</feature>
<evidence type="ECO:0000256" key="1">
    <source>
        <dbReference type="ARBA" id="ARBA00004236"/>
    </source>
</evidence>
<dbReference type="EMBL" id="JAAGMK010000773">
    <property type="protein sequence ID" value="NEB87762.1"/>
    <property type="molecule type" value="Genomic_DNA"/>
</dbReference>
<dbReference type="Gene3D" id="2.60.40.2880">
    <property type="entry name" value="MmpS1-5, C-terminal soluble domain"/>
    <property type="match status" value="1"/>
</dbReference>